<sequence length="267" mass="29726">MMLMNSKLQIVFTSSLSSFLSLKTFSLSTILSANSSDRQIQTINNDFWSSIFIATHLFESAMQQLVPPWLEKLLGTAFFSVCRTHGAAARSECNMYCLDCNGDAFCFYCRSSRHKDHQVIQIRRSSYHDVVRVSEIEKVLNIGGVQTYVINSARVLFLNERPQPKSGKAVSHICEICGRSLLDALRFCSLGCKLVGIKRNGNTSFMLEGISSSSSTRVISSSSTRRGEEELREGSQQDIYPPTPPPPPSTSSTRRRKGIPHRAPFGS</sequence>
<dbReference type="Proteomes" id="UP001055879">
    <property type="component" value="Linkage Group LG03"/>
</dbReference>
<accession>A0ACB9DIA3</accession>
<evidence type="ECO:0000313" key="2">
    <source>
        <dbReference type="Proteomes" id="UP001055879"/>
    </source>
</evidence>
<dbReference type="EMBL" id="CM042049">
    <property type="protein sequence ID" value="KAI3746384.1"/>
    <property type="molecule type" value="Genomic_DNA"/>
</dbReference>
<reference evidence="2" key="1">
    <citation type="journal article" date="2022" name="Mol. Ecol. Resour.">
        <title>The genomes of chicory, endive, great burdock and yacon provide insights into Asteraceae palaeo-polyploidization history and plant inulin production.</title>
        <authorList>
            <person name="Fan W."/>
            <person name="Wang S."/>
            <person name="Wang H."/>
            <person name="Wang A."/>
            <person name="Jiang F."/>
            <person name="Liu H."/>
            <person name="Zhao H."/>
            <person name="Xu D."/>
            <person name="Zhang Y."/>
        </authorList>
    </citation>
    <scope>NUCLEOTIDE SEQUENCE [LARGE SCALE GENOMIC DNA]</scope>
    <source>
        <strain evidence="2">cv. Niubang</strain>
    </source>
</reference>
<organism evidence="1 2">
    <name type="scientific">Arctium lappa</name>
    <name type="common">Greater burdock</name>
    <name type="synonym">Lappa major</name>
    <dbReference type="NCBI Taxonomy" id="4217"/>
    <lineage>
        <taxon>Eukaryota</taxon>
        <taxon>Viridiplantae</taxon>
        <taxon>Streptophyta</taxon>
        <taxon>Embryophyta</taxon>
        <taxon>Tracheophyta</taxon>
        <taxon>Spermatophyta</taxon>
        <taxon>Magnoliopsida</taxon>
        <taxon>eudicotyledons</taxon>
        <taxon>Gunneridae</taxon>
        <taxon>Pentapetalae</taxon>
        <taxon>asterids</taxon>
        <taxon>campanulids</taxon>
        <taxon>Asterales</taxon>
        <taxon>Asteraceae</taxon>
        <taxon>Carduoideae</taxon>
        <taxon>Cardueae</taxon>
        <taxon>Arctiinae</taxon>
        <taxon>Arctium</taxon>
    </lineage>
</organism>
<name>A0ACB9DIA3_ARCLA</name>
<gene>
    <name evidence="1" type="ORF">L6452_08815</name>
</gene>
<reference evidence="1 2" key="2">
    <citation type="journal article" date="2022" name="Mol. Ecol. Resour.">
        <title>The genomes of chicory, endive, great burdock and yacon provide insights into Asteraceae paleo-polyploidization history and plant inulin production.</title>
        <authorList>
            <person name="Fan W."/>
            <person name="Wang S."/>
            <person name="Wang H."/>
            <person name="Wang A."/>
            <person name="Jiang F."/>
            <person name="Liu H."/>
            <person name="Zhao H."/>
            <person name="Xu D."/>
            <person name="Zhang Y."/>
        </authorList>
    </citation>
    <scope>NUCLEOTIDE SEQUENCE [LARGE SCALE GENOMIC DNA]</scope>
    <source>
        <strain evidence="2">cv. Niubang</strain>
    </source>
</reference>
<comment type="caution">
    <text evidence="1">The sequence shown here is derived from an EMBL/GenBank/DDBJ whole genome shotgun (WGS) entry which is preliminary data.</text>
</comment>
<evidence type="ECO:0000313" key="1">
    <source>
        <dbReference type="EMBL" id="KAI3746384.1"/>
    </source>
</evidence>
<keyword evidence="2" id="KW-1185">Reference proteome</keyword>
<protein>
    <submittedName>
        <fullName evidence="1">Uncharacterized protein</fullName>
    </submittedName>
</protein>
<proteinExistence type="predicted"/>